<evidence type="ECO:0000256" key="1">
    <source>
        <dbReference type="SAM" id="Phobius"/>
    </source>
</evidence>
<organism evidence="2 3">
    <name type="scientific">Thalassoglobus polymorphus</name>
    <dbReference type="NCBI Taxonomy" id="2527994"/>
    <lineage>
        <taxon>Bacteria</taxon>
        <taxon>Pseudomonadati</taxon>
        <taxon>Planctomycetota</taxon>
        <taxon>Planctomycetia</taxon>
        <taxon>Planctomycetales</taxon>
        <taxon>Planctomycetaceae</taxon>
        <taxon>Thalassoglobus</taxon>
    </lineage>
</organism>
<dbReference type="KEGG" id="tpol:Mal48_45890"/>
<dbReference type="AlphaFoldDB" id="A0A517QUM3"/>
<feature type="transmembrane region" description="Helical" evidence="1">
    <location>
        <begin position="12"/>
        <end position="34"/>
    </location>
</feature>
<keyword evidence="1" id="KW-1133">Transmembrane helix</keyword>
<keyword evidence="1" id="KW-0812">Transmembrane</keyword>
<keyword evidence="3" id="KW-1185">Reference proteome</keyword>
<evidence type="ECO:0000313" key="2">
    <source>
        <dbReference type="EMBL" id="QDT35313.1"/>
    </source>
</evidence>
<protein>
    <recommendedName>
        <fullName evidence="4">Branched-chain amino acid aminotransferase</fullName>
    </recommendedName>
</protein>
<reference evidence="2 3" key="1">
    <citation type="submission" date="2019-02" db="EMBL/GenBank/DDBJ databases">
        <title>Deep-cultivation of Planctomycetes and their phenomic and genomic characterization uncovers novel biology.</title>
        <authorList>
            <person name="Wiegand S."/>
            <person name="Jogler M."/>
            <person name="Boedeker C."/>
            <person name="Pinto D."/>
            <person name="Vollmers J."/>
            <person name="Rivas-Marin E."/>
            <person name="Kohn T."/>
            <person name="Peeters S.H."/>
            <person name="Heuer A."/>
            <person name="Rast P."/>
            <person name="Oberbeckmann S."/>
            <person name="Bunk B."/>
            <person name="Jeske O."/>
            <person name="Meyerdierks A."/>
            <person name="Storesund J.E."/>
            <person name="Kallscheuer N."/>
            <person name="Luecker S."/>
            <person name="Lage O.M."/>
            <person name="Pohl T."/>
            <person name="Merkel B.J."/>
            <person name="Hornburger P."/>
            <person name="Mueller R.-W."/>
            <person name="Bruemmer F."/>
            <person name="Labrenz M."/>
            <person name="Spormann A.M."/>
            <person name="Op den Camp H."/>
            <person name="Overmann J."/>
            <person name="Amann R."/>
            <person name="Jetten M.S.M."/>
            <person name="Mascher T."/>
            <person name="Medema M.H."/>
            <person name="Devos D.P."/>
            <person name="Kaster A.-K."/>
            <person name="Ovreas L."/>
            <person name="Rohde M."/>
            <person name="Galperin M.Y."/>
            <person name="Jogler C."/>
        </authorList>
    </citation>
    <scope>NUCLEOTIDE SEQUENCE [LARGE SCALE GENOMIC DNA]</scope>
    <source>
        <strain evidence="2 3">Mal48</strain>
    </source>
</reference>
<name>A0A517QUM3_9PLAN</name>
<dbReference type="Proteomes" id="UP000315724">
    <property type="component" value="Chromosome"/>
</dbReference>
<dbReference type="RefSeq" id="WP_145204685.1">
    <property type="nucleotide sequence ID" value="NZ_CP036267.1"/>
</dbReference>
<keyword evidence="1" id="KW-0472">Membrane</keyword>
<accession>A0A517QUM3</accession>
<dbReference type="OrthoDB" id="278295at2"/>
<proteinExistence type="predicted"/>
<sequence>MLLLTLFNDETGFIVSAELILIATLLVIGMIVGLSEVQHAVTQELNDVGDAFGSLNQSYCYSGFSARKRFGGYCGFKSITTGSVFVDTQDECDWNQCSISCDPPTQEVIKQNHLSPTPARAR</sequence>
<gene>
    <name evidence="2" type="ORF">Mal48_45890</name>
</gene>
<dbReference type="EMBL" id="CP036267">
    <property type="protein sequence ID" value="QDT35313.1"/>
    <property type="molecule type" value="Genomic_DNA"/>
</dbReference>
<evidence type="ECO:0008006" key="4">
    <source>
        <dbReference type="Google" id="ProtNLM"/>
    </source>
</evidence>
<evidence type="ECO:0000313" key="3">
    <source>
        <dbReference type="Proteomes" id="UP000315724"/>
    </source>
</evidence>